<organism evidence="2 3">
    <name type="scientific">Paenarthrobacter aromaticivorans</name>
    <dbReference type="NCBI Taxonomy" id="2849150"/>
    <lineage>
        <taxon>Bacteria</taxon>
        <taxon>Bacillati</taxon>
        <taxon>Actinomycetota</taxon>
        <taxon>Actinomycetes</taxon>
        <taxon>Micrococcales</taxon>
        <taxon>Micrococcaceae</taxon>
        <taxon>Paenarthrobacter</taxon>
    </lineage>
</organism>
<evidence type="ECO:0008006" key="4">
    <source>
        <dbReference type="Google" id="ProtNLM"/>
    </source>
</evidence>
<comment type="caution">
    <text evidence="2">The sequence shown here is derived from an EMBL/GenBank/DDBJ whole genome shotgun (WGS) entry which is preliminary data.</text>
</comment>
<protein>
    <recommendedName>
        <fullName evidence="4">Lipoprotein</fullName>
    </recommendedName>
</protein>
<proteinExistence type="predicted"/>
<sequence>MRRRIALVSIAAFSLGMLTACAVPSSLKLNPSETTVEYRFRDSSVPPKYHRSYTIKASDKEASITVDSYGDVLRQETAAMPAETWTDVMDLARSLPERTKDVPAPKPGCAGGTASKIVVREGEQERYSQRVEDCGGGPVTPLTDTAAPLEALFDMKDLLKTGA</sequence>
<evidence type="ECO:0000313" key="2">
    <source>
        <dbReference type="EMBL" id="MBU8864829.1"/>
    </source>
</evidence>
<name>A0ABS6I2L6_9MICC</name>
<feature type="chain" id="PRO_5046660829" description="Lipoprotein" evidence="1">
    <location>
        <begin position="23"/>
        <end position="163"/>
    </location>
</feature>
<accession>A0ABS6I2L6</accession>
<dbReference type="EMBL" id="JAHOPC010000001">
    <property type="protein sequence ID" value="MBU8864829.1"/>
    <property type="molecule type" value="Genomic_DNA"/>
</dbReference>
<dbReference type="Proteomes" id="UP000824166">
    <property type="component" value="Unassembled WGS sequence"/>
</dbReference>
<dbReference type="PROSITE" id="PS51257">
    <property type="entry name" value="PROKAR_LIPOPROTEIN"/>
    <property type="match status" value="1"/>
</dbReference>
<keyword evidence="3" id="KW-1185">Reference proteome</keyword>
<feature type="signal peptide" evidence="1">
    <location>
        <begin position="1"/>
        <end position="22"/>
    </location>
</feature>
<reference evidence="2 3" key="1">
    <citation type="submission" date="2021-06" db="EMBL/GenBank/DDBJ databases">
        <authorList>
            <person name="Jeong J.W."/>
        </authorList>
    </citation>
    <scope>NUCLEOTIDE SEQUENCE [LARGE SCALE GENOMIC DNA]</scope>
    <source>
        <strain evidence="2 3">MMS21-TAE1-1</strain>
    </source>
</reference>
<gene>
    <name evidence="2" type="ORF">KSW38_00775</name>
</gene>
<evidence type="ECO:0000256" key="1">
    <source>
        <dbReference type="SAM" id="SignalP"/>
    </source>
</evidence>
<evidence type="ECO:0000313" key="3">
    <source>
        <dbReference type="Proteomes" id="UP000824166"/>
    </source>
</evidence>
<keyword evidence="1" id="KW-0732">Signal</keyword>